<proteinExistence type="predicted"/>
<reference evidence="1" key="1">
    <citation type="submission" date="2013-08" db="EMBL/GenBank/DDBJ databases">
        <authorList>
            <person name="Mendez C."/>
            <person name="Richter M."/>
            <person name="Ferrer M."/>
            <person name="Sanchez J."/>
        </authorList>
    </citation>
    <scope>NUCLEOTIDE SEQUENCE</scope>
</reference>
<organism evidence="1">
    <name type="scientific">mine drainage metagenome</name>
    <dbReference type="NCBI Taxonomy" id="410659"/>
    <lineage>
        <taxon>unclassified sequences</taxon>
        <taxon>metagenomes</taxon>
        <taxon>ecological metagenomes</taxon>
    </lineage>
</organism>
<accession>T1BBR5</accession>
<name>T1BBR5_9ZZZZ</name>
<protein>
    <submittedName>
        <fullName evidence="1">Methyl-accepting chemotaxis sensory transducer</fullName>
    </submittedName>
</protein>
<reference evidence="1" key="2">
    <citation type="journal article" date="2014" name="ISME J.">
        <title>Microbial stratification in low pH oxic and suboxic macroscopic growths along an acid mine drainage.</title>
        <authorList>
            <person name="Mendez-Garcia C."/>
            <person name="Mesa V."/>
            <person name="Sprenger R.R."/>
            <person name="Richter M."/>
            <person name="Diez M.S."/>
            <person name="Solano J."/>
            <person name="Bargiela R."/>
            <person name="Golyshina O.V."/>
            <person name="Manteca A."/>
            <person name="Ramos J.L."/>
            <person name="Gallego J.R."/>
            <person name="Llorente I."/>
            <person name="Martins Dos Santos V.A."/>
            <person name="Jensen O.N."/>
            <person name="Pelaez A.I."/>
            <person name="Sanchez J."/>
            <person name="Ferrer M."/>
        </authorList>
    </citation>
    <scope>NUCLEOTIDE SEQUENCE</scope>
</reference>
<sequence>MLRQWRILDSGIREIVETTGKVSDEAQKTRLEGEAGRNTLKDLLSQVREAEGAMKDLGEVVSEL</sequence>
<dbReference type="AlphaFoldDB" id="T1BBR5"/>
<gene>
    <name evidence="1" type="ORF">B1A_06317</name>
</gene>
<dbReference type="EMBL" id="AUZX01004596">
    <property type="protein sequence ID" value="EQD70381.1"/>
    <property type="molecule type" value="Genomic_DNA"/>
</dbReference>
<evidence type="ECO:0000313" key="1">
    <source>
        <dbReference type="EMBL" id="EQD70381.1"/>
    </source>
</evidence>
<comment type="caution">
    <text evidence="1">The sequence shown here is derived from an EMBL/GenBank/DDBJ whole genome shotgun (WGS) entry which is preliminary data.</text>
</comment>